<proteinExistence type="predicted"/>
<organism evidence="3 4">
    <name type="scientific">Candidatus Berkelbacteria bacterium Licking1014_2</name>
    <dbReference type="NCBI Taxonomy" id="2017146"/>
    <lineage>
        <taxon>Bacteria</taxon>
        <taxon>Candidatus Berkelbacteria</taxon>
    </lineage>
</organism>
<keyword evidence="1" id="KW-0812">Transmembrane</keyword>
<accession>A0A554LRQ4</accession>
<dbReference type="InterPro" id="IPR042184">
    <property type="entry name" value="YqeY/Aim41_N"/>
</dbReference>
<feature type="transmembrane region" description="Helical" evidence="1">
    <location>
        <begin position="121"/>
        <end position="139"/>
    </location>
</feature>
<dbReference type="InterPro" id="IPR052722">
    <property type="entry name" value="PgpH_phosphodiesterase"/>
</dbReference>
<name>A0A554LRQ4_9BACT</name>
<dbReference type="CDD" id="cd00077">
    <property type="entry name" value="HDc"/>
    <property type="match status" value="1"/>
</dbReference>
<sequence length="441" mass="49342">MTTLEQKIQDEMVAGMKEKNSDKVQILRMLIAAIKNASIEKPDLTEADIQAVLAKEAKKRSEAAEQYRQAGREELATKESAEEALIKSYLPEQLSEEELIGITKQAIAETNAQTPADFGKVMAKVMPTFFTVAVLWYSFSVYNLTTAWQLFLIGLLGLINGGLIVFFVVSFSPIFQNFLTTLRQLLRFESLSHPLLIKLSLEAPGTYFHTISATNLAYQATKAIKGNAFLVRAGGYYHDIGKLKKPVNFAENQQPGNNPIENISPIRAAAMVINHIKTGVQLAKSYNLPEEVIDFIPQHHGTTLVSYFYTKAKERGLHPLRRDFRYPGPKPLSKEAAILMLADSIEAASRTMEKPTPEKIKDLVGKIISQKQQEGQLENSGLTDNDIIVIEESFNNTLGSMFSQRIIYPDDTDQFFQFRFGKNQSWPTQQNQPNSSAKTGN</sequence>
<dbReference type="Proteomes" id="UP000318711">
    <property type="component" value="Unassembled WGS sequence"/>
</dbReference>
<feature type="domain" description="HD/PDEase" evidence="2">
    <location>
        <begin position="202"/>
        <end position="357"/>
    </location>
</feature>
<evidence type="ECO:0000313" key="3">
    <source>
        <dbReference type="EMBL" id="TSC95556.1"/>
    </source>
</evidence>
<dbReference type="Gene3D" id="1.10.10.410">
    <property type="match status" value="1"/>
</dbReference>
<dbReference type="SMART" id="SM00471">
    <property type="entry name" value="HDc"/>
    <property type="match status" value="1"/>
</dbReference>
<dbReference type="InterPro" id="IPR019004">
    <property type="entry name" value="YqeY/Aim41"/>
</dbReference>
<dbReference type="Gene3D" id="1.10.1510.10">
    <property type="entry name" value="Uncharacterised protein YqeY/AIM41 PF09424, N-terminal domain"/>
    <property type="match status" value="1"/>
</dbReference>
<protein>
    <submittedName>
        <fullName evidence="3">HD superfamily hydrolase</fullName>
    </submittedName>
</protein>
<dbReference type="Pfam" id="PF09424">
    <property type="entry name" value="YqeY"/>
    <property type="match status" value="1"/>
</dbReference>
<dbReference type="InterPro" id="IPR006674">
    <property type="entry name" value="HD_domain"/>
</dbReference>
<dbReference type="InterPro" id="IPR023168">
    <property type="entry name" value="GatB_Yqey_C_2"/>
</dbReference>
<dbReference type="Pfam" id="PF01966">
    <property type="entry name" value="HD"/>
    <property type="match status" value="1"/>
</dbReference>
<dbReference type="SUPFAM" id="SSF109604">
    <property type="entry name" value="HD-domain/PDEase-like"/>
    <property type="match status" value="1"/>
</dbReference>
<dbReference type="PANTHER" id="PTHR36442">
    <property type="entry name" value="CYCLIC-DI-AMP PHOSPHODIESTERASE PGPH"/>
    <property type="match status" value="1"/>
</dbReference>
<dbReference type="InterPro" id="IPR006675">
    <property type="entry name" value="HDIG_dom"/>
</dbReference>
<evidence type="ECO:0000259" key="2">
    <source>
        <dbReference type="SMART" id="SM00471"/>
    </source>
</evidence>
<dbReference type="EMBL" id="VMGL01000062">
    <property type="protein sequence ID" value="TSC95556.1"/>
    <property type="molecule type" value="Genomic_DNA"/>
</dbReference>
<keyword evidence="1" id="KW-1133">Transmembrane helix</keyword>
<evidence type="ECO:0000256" key="1">
    <source>
        <dbReference type="SAM" id="Phobius"/>
    </source>
</evidence>
<dbReference type="GO" id="GO:0016787">
    <property type="term" value="F:hydrolase activity"/>
    <property type="evidence" value="ECO:0007669"/>
    <property type="project" value="UniProtKB-KW"/>
</dbReference>
<dbReference type="NCBIfam" id="TIGR00277">
    <property type="entry name" value="HDIG"/>
    <property type="match status" value="1"/>
</dbReference>
<dbReference type="AlphaFoldDB" id="A0A554LRQ4"/>
<evidence type="ECO:0000313" key="4">
    <source>
        <dbReference type="Proteomes" id="UP000318711"/>
    </source>
</evidence>
<dbReference type="InterPro" id="IPR003789">
    <property type="entry name" value="Asn/Gln_tRNA_amidoTrase-B-like"/>
</dbReference>
<keyword evidence="1" id="KW-0472">Membrane</keyword>
<comment type="caution">
    <text evidence="3">The sequence shown here is derived from an EMBL/GenBank/DDBJ whole genome shotgun (WGS) entry which is preliminary data.</text>
</comment>
<keyword evidence="3" id="KW-0378">Hydrolase</keyword>
<dbReference type="PANTHER" id="PTHR36442:SF1">
    <property type="entry name" value="CYCLIC-DI-AMP PHOSPHODIESTERASE PGPH"/>
    <property type="match status" value="1"/>
</dbReference>
<gene>
    <name evidence="3" type="ORF">CEN88_455</name>
</gene>
<dbReference type="InterPro" id="IPR003607">
    <property type="entry name" value="HD/PDEase_dom"/>
</dbReference>
<reference evidence="3 4" key="1">
    <citation type="submission" date="2017-07" db="EMBL/GenBank/DDBJ databases">
        <title>Mechanisms for carbon and nitrogen cycling indicate functional differentiation within the Candidate Phyla Radiation.</title>
        <authorList>
            <person name="Danczak R.E."/>
            <person name="Johnston M.D."/>
            <person name="Kenah C."/>
            <person name="Slattery M."/>
            <person name="Wrighton K.C."/>
            <person name="Wilkins M.J."/>
        </authorList>
    </citation>
    <scope>NUCLEOTIDE SEQUENCE [LARGE SCALE GENOMIC DNA]</scope>
    <source>
        <strain evidence="3">Licking1014_2</strain>
    </source>
</reference>
<feature type="transmembrane region" description="Helical" evidence="1">
    <location>
        <begin position="151"/>
        <end position="175"/>
    </location>
</feature>
<dbReference type="GO" id="GO:0016884">
    <property type="term" value="F:carbon-nitrogen ligase activity, with glutamine as amido-N-donor"/>
    <property type="evidence" value="ECO:0007669"/>
    <property type="project" value="InterPro"/>
</dbReference>
<dbReference type="Gene3D" id="1.10.3210.10">
    <property type="entry name" value="Hypothetical protein af1432"/>
    <property type="match status" value="1"/>
</dbReference>
<dbReference type="SUPFAM" id="SSF89095">
    <property type="entry name" value="GatB/YqeY motif"/>
    <property type="match status" value="1"/>
</dbReference>